<sequence length="323" mass="35428">MGSAARVYRSLQGLFAVYKPPGVHWKLVRDTVETNLIRDLNSLGSPAPRQAIRFLPGRSEGADRSELTLTAARLPVLADHPLVTGPQFERLKVGAGHRLDVRSSGVFVLGVGHGNKMLTGMYSCHLTKEYTLQGLFGKATDDFSDSGRLVEKTTFDHITRDKLEKILAVIQGTNQKALLAFSGVDLKSQEAYEMAVKGLLRPLQKTPPVITGVRCVRFAPPEFTLEIQCLNETPQYLRKLIHEIGLELRSAAVCSHVRRTRDGFFTLPDALLRSHWDLHSVGEAVRQAGPRVRAALSRGEAEETDPGEGRGSGAEAEPRQGCS</sequence>
<accession>A0ABS2YLZ6</accession>
<dbReference type="Pfam" id="PF01509">
    <property type="entry name" value="TruB_N"/>
    <property type="match status" value="1"/>
</dbReference>
<dbReference type="EMBL" id="JAAWVQ010166446">
    <property type="protein sequence ID" value="MBN3287478.1"/>
    <property type="molecule type" value="Genomic_DNA"/>
</dbReference>
<organism evidence="4 5">
    <name type="scientific">Polyodon spathula</name>
    <name type="common">North American paddlefish</name>
    <name type="synonym">Squalus spathula</name>
    <dbReference type="NCBI Taxonomy" id="7913"/>
    <lineage>
        <taxon>Eukaryota</taxon>
        <taxon>Metazoa</taxon>
        <taxon>Chordata</taxon>
        <taxon>Craniata</taxon>
        <taxon>Vertebrata</taxon>
        <taxon>Euteleostomi</taxon>
        <taxon>Actinopterygii</taxon>
        <taxon>Chondrostei</taxon>
        <taxon>Acipenseriformes</taxon>
        <taxon>Polyodontidae</taxon>
        <taxon>Polyodon</taxon>
    </lineage>
</organism>
<evidence type="ECO:0000313" key="4">
    <source>
        <dbReference type="EMBL" id="MBN3287478.1"/>
    </source>
</evidence>
<evidence type="ECO:0000259" key="3">
    <source>
        <dbReference type="Pfam" id="PF01509"/>
    </source>
</evidence>
<proteinExistence type="inferred from homology"/>
<dbReference type="PANTHER" id="PTHR13195">
    <property type="entry name" value="PSEUDOURIDINE SYNTHASE-RELATED"/>
    <property type="match status" value="1"/>
</dbReference>
<protein>
    <submittedName>
        <fullName evidence="4">TRUB2 synthase</fullName>
    </submittedName>
</protein>
<name>A0ABS2YLZ6_POLSP</name>
<comment type="caution">
    <text evidence="4">The sequence shown here is derived from an EMBL/GenBank/DDBJ whole genome shotgun (WGS) entry which is preliminary data.</text>
</comment>
<dbReference type="RefSeq" id="XP_041094552.1">
    <property type="nucleotide sequence ID" value="XM_041238618.1"/>
</dbReference>
<dbReference type="Proteomes" id="UP001166093">
    <property type="component" value="Unassembled WGS sequence"/>
</dbReference>
<feature type="non-terminal residue" evidence="4">
    <location>
        <position position="323"/>
    </location>
</feature>
<feature type="domain" description="Pseudouridine synthase II N-terminal" evidence="3">
    <location>
        <begin position="90"/>
        <end position="233"/>
    </location>
</feature>
<reference evidence="4" key="1">
    <citation type="journal article" date="2021" name="Cell">
        <title>Tracing the genetic footprints of vertebrate landing in non-teleost ray-finned fishes.</title>
        <authorList>
            <person name="Bi X."/>
            <person name="Wang K."/>
            <person name="Yang L."/>
            <person name="Pan H."/>
            <person name="Jiang H."/>
            <person name="Wei Q."/>
            <person name="Fang M."/>
            <person name="Yu H."/>
            <person name="Zhu C."/>
            <person name="Cai Y."/>
            <person name="He Y."/>
            <person name="Gan X."/>
            <person name="Zeng H."/>
            <person name="Yu D."/>
            <person name="Zhu Y."/>
            <person name="Jiang H."/>
            <person name="Qiu Q."/>
            <person name="Yang H."/>
            <person name="Zhang Y.E."/>
            <person name="Wang W."/>
            <person name="Zhu M."/>
            <person name="He S."/>
            <person name="Zhang G."/>
        </authorList>
    </citation>
    <scope>NUCLEOTIDE SEQUENCE</scope>
    <source>
        <strain evidence="4">Pddl_001</strain>
    </source>
</reference>
<dbReference type="Gene3D" id="3.30.2350.10">
    <property type="entry name" value="Pseudouridine synthase"/>
    <property type="match status" value="1"/>
</dbReference>
<dbReference type="InterPro" id="IPR002501">
    <property type="entry name" value="PsdUridine_synth_N"/>
</dbReference>
<evidence type="ECO:0000256" key="2">
    <source>
        <dbReference type="SAM" id="MobiDB-lite"/>
    </source>
</evidence>
<keyword evidence="5" id="KW-1185">Reference proteome</keyword>
<evidence type="ECO:0000256" key="1">
    <source>
        <dbReference type="ARBA" id="ARBA00008999"/>
    </source>
</evidence>
<evidence type="ECO:0000313" key="5">
    <source>
        <dbReference type="Proteomes" id="UP001166093"/>
    </source>
</evidence>
<feature type="non-terminal residue" evidence="4">
    <location>
        <position position="1"/>
    </location>
</feature>
<comment type="similarity">
    <text evidence="1">Belongs to the pseudouridine synthase TruB family.</text>
</comment>
<gene>
    <name evidence="4" type="primary">Trub2</name>
    <name evidence="4" type="ORF">GTO93_0009515</name>
</gene>
<dbReference type="CDD" id="cd02868">
    <property type="entry name" value="PseudoU_synth_hTruB2_like"/>
    <property type="match status" value="1"/>
</dbReference>
<dbReference type="PANTHER" id="PTHR13195:SF0">
    <property type="entry name" value="PSEUDOURIDYLATE SYNTHASE TRUB2, MITOCHONDRIAL"/>
    <property type="match status" value="1"/>
</dbReference>
<dbReference type="GeneID" id="121306724"/>
<dbReference type="InterPro" id="IPR039048">
    <property type="entry name" value="Trub2"/>
</dbReference>
<dbReference type="SUPFAM" id="SSF55120">
    <property type="entry name" value="Pseudouridine synthase"/>
    <property type="match status" value="1"/>
</dbReference>
<feature type="region of interest" description="Disordered" evidence="2">
    <location>
        <begin position="289"/>
        <end position="323"/>
    </location>
</feature>
<dbReference type="InterPro" id="IPR020103">
    <property type="entry name" value="PsdUridine_synth_cat_dom_sf"/>
</dbReference>